<protein>
    <submittedName>
        <fullName evidence="3">Putative constitutive coactivator of peroxisome proliferator-activated receptor gamma</fullName>
    </submittedName>
</protein>
<dbReference type="PANTHER" id="PTHR15976:SF16">
    <property type="entry name" value="ASTEROID DOMAIN-CONTAINING PROTEIN"/>
    <property type="match status" value="1"/>
</dbReference>
<feature type="domain" description="Asteroid" evidence="2">
    <location>
        <begin position="149"/>
        <end position="240"/>
    </location>
</feature>
<reference evidence="3" key="1">
    <citation type="journal article" date="2014" name="Insect Biochem. Mol. Biol.">
        <title>An insight into the sialome of the frog biting fly, Corethrella appendiculata.</title>
        <authorList>
            <person name="Ribeiro J.M.C."/>
            <person name="Chagas A.C."/>
            <person name="Pham V.M."/>
            <person name="Lounibos L.P."/>
            <person name="Calvo E."/>
        </authorList>
    </citation>
    <scope>NUCLEOTIDE SEQUENCE</scope>
    <source>
        <tissue evidence="3">Salivary glands</tissue>
    </source>
</reference>
<dbReference type="GO" id="GO:0005634">
    <property type="term" value="C:nucleus"/>
    <property type="evidence" value="ECO:0007669"/>
    <property type="project" value="TreeGrafter"/>
</dbReference>
<proteinExistence type="evidence at transcript level"/>
<dbReference type="Pfam" id="PF12813">
    <property type="entry name" value="XPG_I_2"/>
    <property type="match status" value="1"/>
</dbReference>
<dbReference type="EMBL" id="GANO01004557">
    <property type="protein sequence ID" value="JAB55314.1"/>
    <property type="molecule type" value="mRNA"/>
</dbReference>
<dbReference type="InterPro" id="IPR029060">
    <property type="entry name" value="PIN-like_dom_sf"/>
</dbReference>
<dbReference type="PANTHER" id="PTHR15976">
    <property type="entry name" value="CONSTITUTIVE COACTIVATOR OF PEROXISOME PROLIFERATOR-ACTIVATED RECEPTOR GAMMA"/>
    <property type="match status" value="1"/>
</dbReference>
<name>U5EPY3_9DIPT</name>
<dbReference type="Gene3D" id="3.40.50.1010">
    <property type="entry name" value="5'-nuclease"/>
    <property type="match status" value="1"/>
</dbReference>
<comment type="similarity">
    <text evidence="1">Belongs to the constitutive coactivator of PPAR-gamma family.</text>
</comment>
<accession>U5EPY3</accession>
<organism evidence="3">
    <name type="scientific">Corethrella appendiculata</name>
    <dbReference type="NCBI Taxonomy" id="1370023"/>
    <lineage>
        <taxon>Eukaryota</taxon>
        <taxon>Metazoa</taxon>
        <taxon>Ecdysozoa</taxon>
        <taxon>Arthropoda</taxon>
        <taxon>Hexapoda</taxon>
        <taxon>Insecta</taxon>
        <taxon>Pterygota</taxon>
        <taxon>Neoptera</taxon>
        <taxon>Endopterygota</taxon>
        <taxon>Diptera</taxon>
        <taxon>Nematocera</taxon>
        <taxon>Culicoidea</taxon>
        <taxon>Chaoboridae</taxon>
        <taxon>Corethrella</taxon>
    </lineage>
</organism>
<dbReference type="SUPFAM" id="SSF88723">
    <property type="entry name" value="PIN domain-like"/>
    <property type="match status" value="1"/>
</dbReference>
<keyword evidence="3" id="KW-0675">Receptor</keyword>
<dbReference type="AlphaFoldDB" id="U5EPY3"/>
<evidence type="ECO:0000256" key="1">
    <source>
        <dbReference type="ARBA" id="ARBA00009495"/>
    </source>
</evidence>
<sequence length="572" mass="67033">MGVRHLETFIKSLQNGYVEISMIDEINSYKEKFNKKPVIVIDIFSFSGLFYRNTKDLLCGIRQQISIREVEQVFSGLAECGAELVFFFDGPLQEAKTETWINRQLDSYEKFLRLVDSVGCEDLEKLSQINPYEIPTFSTGRSVKKIAEKYGCVYKSVDEECDLEIAAYATKNQALAVLTQDSDFLIYEGAWRYWSSKFINPNTLTTMEYSREVFRQTLGLNPIQLSIFASLAGNDIIQFDDVKQFHRHLLNRRHFSQKFFVLSSYIERNAQDLDNQKIRQIIKDVFGYCNNELWEKFHKSLSTYNIHYHVKEKNTDPIFNILMECTSQNLKIYLGKTLLFSIFYIDLRDYDHNFEFFTKLKPLISRTAGILLQHKNKSNLFINCLFVHGECQEFRIPVKYPPVKVPALTELLSKDLEVDANLKSIKYELFCWILSDLVTPEIIHKIQPSYVASAITAKFLVQHRLIIRFEADLFLLTIHHAQTERIATDLPYPERLDERAVKVAFLLRAIYNKISECISTVGLREFKHEYYFDGVYFHSLWNKYNTKNVKYTTTLMNSVLPLLDEIQELRIY</sequence>
<dbReference type="InterPro" id="IPR039436">
    <property type="entry name" value="Asteroid_dom"/>
</dbReference>
<evidence type="ECO:0000259" key="2">
    <source>
        <dbReference type="Pfam" id="PF12813"/>
    </source>
</evidence>
<dbReference type="InterPro" id="IPR026784">
    <property type="entry name" value="Coact_PPARg"/>
</dbReference>
<evidence type="ECO:0000313" key="3">
    <source>
        <dbReference type="EMBL" id="JAB55314.1"/>
    </source>
</evidence>